<name>A0A426WW99_ENSVE</name>
<evidence type="ECO:0000313" key="2">
    <source>
        <dbReference type="Proteomes" id="UP000287651"/>
    </source>
</evidence>
<feature type="non-terminal residue" evidence="1">
    <location>
        <position position="1"/>
    </location>
</feature>
<protein>
    <submittedName>
        <fullName evidence="1">Uncharacterized protein</fullName>
    </submittedName>
</protein>
<proteinExistence type="predicted"/>
<dbReference type="AlphaFoldDB" id="A0A426WW99"/>
<gene>
    <name evidence="1" type="ORF">B296_00050392</name>
</gene>
<evidence type="ECO:0000313" key="1">
    <source>
        <dbReference type="EMBL" id="RRT31573.1"/>
    </source>
</evidence>
<reference evidence="1 2" key="1">
    <citation type="journal article" date="2014" name="Agronomy (Basel)">
        <title>A Draft Genome Sequence for Ensete ventricosum, the Drought-Tolerant Tree Against Hunger.</title>
        <authorList>
            <person name="Harrison J."/>
            <person name="Moore K.A."/>
            <person name="Paszkiewicz K."/>
            <person name="Jones T."/>
            <person name="Grant M."/>
            <person name="Ambacheew D."/>
            <person name="Muzemil S."/>
            <person name="Studholme D.J."/>
        </authorList>
    </citation>
    <scope>NUCLEOTIDE SEQUENCE [LARGE SCALE GENOMIC DNA]</scope>
</reference>
<dbReference type="EMBL" id="AMZH03038074">
    <property type="protein sequence ID" value="RRT31573.1"/>
    <property type="molecule type" value="Genomic_DNA"/>
</dbReference>
<organism evidence="1 2">
    <name type="scientific">Ensete ventricosum</name>
    <name type="common">Abyssinian banana</name>
    <name type="synonym">Musa ensete</name>
    <dbReference type="NCBI Taxonomy" id="4639"/>
    <lineage>
        <taxon>Eukaryota</taxon>
        <taxon>Viridiplantae</taxon>
        <taxon>Streptophyta</taxon>
        <taxon>Embryophyta</taxon>
        <taxon>Tracheophyta</taxon>
        <taxon>Spermatophyta</taxon>
        <taxon>Magnoliopsida</taxon>
        <taxon>Liliopsida</taxon>
        <taxon>Zingiberales</taxon>
        <taxon>Musaceae</taxon>
        <taxon>Ensete</taxon>
    </lineage>
</organism>
<accession>A0A426WW99</accession>
<dbReference type="Proteomes" id="UP000287651">
    <property type="component" value="Unassembled WGS sequence"/>
</dbReference>
<sequence>IALATGNCPLRPGLPYKGPGHGRPPLPHVAVIIGALGTANHPCKWSDRGWPTLQAPTQGLQVATPLLITFAINHSKNA</sequence>
<comment type="caution">
    <text evidence="1">The sequence shown here is derived from an EMBL/GenBank/DDBJ whole genome shotgun (WGS) entry which is preliminary data.</text>
</comment>